<protein>
    <recommendedName>
        <fullName evidence="2">CRAL-TRIO domain-containing protein</fullName>
    </recommendedName>
</protein>
<dbReference type="Proteomes" id="UP001530293">
    <property type="component" value="Unassembled WGS sequence"/>
</dbReference>
<feature type="compositionally biased region" description="Low complexity" evidence="1">
    <location>
        <begin position="20"/>
        <end position="32"/>
    </location>
</feature>
<evidence type="ECO:0000313" key="4">
    <source>
        <dbReference type="Proteomes" id="UP001530293"/>
    </source>
</evidence>
<dbReference type="InterPro" id="IPR001251">
    <property type="entry name" value="CRAL-TRIO_dom"/>
</dbReference>
<dbReference type="PROSITE" id="PS50191">
    <property type="entry name" value="CRAL_TRIO"/>
    <property type="match status" value="1"/>
</dbReference>
<evidence type="ECO:0000256" key="1">
    <source>
        <dbReference type="SAM" id="MobiDB-lite"/>
    </source>
</evidence>
<evidence type="ECO:0000313" key="3">
    <source>
        <dbReference type="EMBL" id="KAL3756408.1"/>
    </source>
</evidence>
<feature type="domain" description="CRAL-TRIO" evidence="2">
    <location>
        <begin position="227"/>
        <end position="336"/>
    </location>
</feature>
<dbReference type="InterPro" id="IPR036865">
    <property type="entry name" value="CRAL-TRIO_dom_sf"/>
</dbReference>
<reference evidence="3 4" key="1">
    <citation type="submission" date="2024-10" db="EMBL/GenBank/DDBJ databases">
        <title>Updated reference genomes for cyclostephanoid diatoms.</title>
        <authorList>
            <person name="Roberts W.R."/>
            <person name="Alverson A.J."/>
        </authorList>
    </citation>
    <scope>NUCLEOTIDE SEQUENCE [LARGE SCALE GENOMIC DNA]</scope>
    <source>
        <strain evidence="3 4">AJA232-27</strain>
    </source>
</reference>
<dbReference type="PANTHER" id="PTHR10174:SF208">
    <property type="entry name" value="CRAL-TRIO DOMAIN-CONTAINING PROTEIN DDB_G0278031"/>
    <property type="match status" value="1"/>
</dbReference>
<dbReference type="SUPFAM" id="SSF52087">
    <property type="entry name" value="CRAL/TRIO domain"/>
    <property type="match status" value="1"/>
</dbReference>
<dbReference type="EMBL" id="JALLBG020000305">
    <property type="protein sequence ID" value="KAL3756408.1"/>
    <property type="molecule type" value="Genomic_DNA"/>
</dbReference>
<accession>A0ABD3LXD1</accession>
<organism evidence="3 4">
    <name type="scientific">Discostella pseudostelligera</name>
    <dbReference type="NCBI Taxonomy" id="259834"/>
    <lineage>
        <taxon>Eukaryota</taxon>
        <taxon>Sar</taxon>
        <taxon>Stramenopiles</taxon>
        <taxon>Ochrophyta</taxon>
        <taxon>Bacillariophyta</taxon>
        <taxon>Coscinodiscophyceae</taxon>
        <taxon>Thalassiosirophycidae</taxon>
        <taxon>Stephanodiscales</taxon>
        <taxon>Stephanodiscaceae</taxon>
        <taxon>Discostella</taxon>
    </lineage>
</organism>
<dbReference type="Gene3D" id="3.40.525.10">
    <property type="entry name" value="CRAL-TRIO lipid binding domain"/>
    <property type="match status" value="1"/>
</dbReference>
<keyword evidence="4" id="KW-1185">Reference proteome</keyword>
<name>A0ABD3LXD1_9STRA</name>
<proteinExistence type="predicted"/>
<dbReference type="CDD" id="cd00170">
    <property type="entry name" value="SEC14"/>
    <property type="match status" value="1"/>
</dbReference>
<dbReference type="PRINTS" id="PR00180">
    <property type="entry name" value="CRETINALDHBP"/>
</dbReference>
<sequence length="348" mass="39191">MSAQVFPSANGNGGSGGAPNGIPSSSATSSKSTAEDGRSRSTATNSNNNAPSSTSSNDTKHICSRFLKKRAPDIYGQRHAIESSKCISDSLRLLERELWKLPEEKKSGIEQASVLCPEIFEAKEHRLLFLRCEQFNVDLAALRMANYWIRRIELFGSKAFTPFSIAESKEKDGHELSMGFLRLLPETDGTGRCNIFIDPSVLEDNTYNDESMVRAAWYTLHAALEEYDSTQQKGIVFLVYLRNTYVRHFDRSLVTLLANSIRGTLPVRVSAIHIFHAPYLFEVLFDVVSLLLGERLTKRMKMYSGEDEAIHDQLEDFGILPSRLPKELGGSLEFDQDRWIRERENEGK</sequence>
<feature type="region of interest" description="Disordered" evidence="1">
    <location>
        <begin position="1"/>
        <end position="59"/>
    </location>
</feature>
<comment type="caution">
    <text evidence="3">The sequence shown here is derived from an EMBL/GenBank/DDBJ whole genome shotgun (WGS) entry which is preliminary data.</text>
</comment>
<evidence type="ECO:0000259" key="2">
    <source>
        <dbReference type="PROSITE" id="PS50191"/>
    </source>
</evidence>
<gene>
    <name evidence="3" type="ORF">ACHAWU_007679</name>
</gene>
<feature type="compositionally biased region" description="Low complexity" evidence="1">
    <location>
        <begin position="40"/>
        <end position="57"/>
    </location>
</feature>
<dbReference type="PANTHER" id="PTHR10174">
    <property type="entry name" value="ALPHA-TOCOPHEROL TRANSFER PROTEIN-RELATED"/>
    <property type="match status" value="1"/>
</dbReference>
<dbReference type="Pfam" id="PF00650">
    <property type="entry name" value="CRAL_TRIO"/>
    <property type="match status" value="1"/>
</dbReference>
<dbReference type="AlphaFoldDB" id="A0ABD3LXD1"/>